<evidence type="ECO:0000256" key="4">
    <source>
        <dbReference type="ARBA" id="ARBA00014657"/>
    </source>
</evidence>
<dbReference type="PANTHER" id="PTHR11712">
    <property type="entry name" value="POLYKETIDE SYNTHASE-RELATED"/>
    <property type="match status" value="1"/>
</dbReference>
<feature type="domain" description="Ketosynthase family 3 (KS3)" evidence="14">
    <location>
        <begin position="2"/>
        <end position="411"/>
    </location>
</feature>
<keyword evidence="7" id="KW-0276">Fatty acid metabolism</keyword>
<dbReference type="STRING" id="1817864.A2Z21_09525"/>
<dbReference type="InterPro" id="IPR018201">
    <property type="entry name" value="Ketoacyl_synth_AS"/>
</dbReference>
<evidence type="ECO:0000256" key="12">
    <source>
        <dbReference type="PIRSR" id="PIRSR000447-1"/>
    </source>
</evidence>
<dbReference type="Pfam" id="PF00109">
    <property type="entry name" value="ketoacyl-synt"/>
    <property type="match status" value="1"/>
</dbReference>
<dbReference type="CDD" id="cd00834">
    <property type="entry name" value="KAS_I_II"/>
    <property type="match status" value="1"/>
</dbReference>
<reference evidence="15 16" key="1">
    <citation type="journal article" date="2016" name="Nat. Commun.">
        <title>Thousands of microbial genomes shed light on interconnected biogeochemical processes in an aquifer system.</title>
        <authorList>
            <person name="Anantharaman K."/>
            <person name="Brown C.T."/>
            <person name="Hug L.A."/>
            <person name="Sharon I."/>
            <person name="Castelle C.J."/>
            <person name="Probst A.J."/>
            <person name="Thomas B.C."/>
            <person name="Singh A."/>
            <person name="Wilkins M.J."/>
            <person name="Karaoz U."/>
            <person name="Brodie E.L."/>
            <person name="Williams K.H."/>
            <person name="Hubbard S.S."/>
            <person name="Banfield J.F."/>
        </authorList>
    </citation>
    <scope>NUCLEOTIDE SEQUENCE [LARGE SCALE GENOMIC DNA]</scope>
    <source>
        <strain evidence="16">RBG_16_55_9</strain>
    </source>
</reference>
<dbReference type="InterPro" id="IPR000794">
    <property type="entry name" value="Beta-ketoacyl_synthase"/>
</dbReference>
<dbReference type="Pfam" id="PF02801">
    <property type="entry name" value="Ketoacyl-synt_C"/>
    <property type="match status" value="1"/>
</dbReference>
<evidence type="ECO:0000256" key="13">
    <source>
        <dbReference type="RuleBase" id="RU003694"/>
    </source>
</evidence>
<dbReference type="InterPro" id="IPR014030">
    <property type="entry name" value="Ketoacyl_synth_N"/>
</dbReference>
<protein>
    <recommendedName>
        <fullName evidence="4 11">3-oxoacyl-[acyl-carrier-protein] synthase 2</fullName>
        <ecNumber evidence="3 11">2.3.1.179</ecNumber>
    </recommendedName>
</protein>
<evidence type="ECO:0000256" key="10">
    <source>
        <dbReference type="ARBA" id="ARBA00023315"/>
    </source>
</evidence>
<comment type="catalytic activity">
    <reaction evidence="11">
        <text>a fatty acyl-[ACP] + malonyl-[ACP] + H(+) = a 3-oxoacyl-[ACP] + holo-[ACP] + CO2</text>
        <dbReference type="Rhea" id="RHEA:22836"/>
        <dbReference type="Rhea" id="RHEA-COMP:9623"/>
        <dbReference type="Rhea" id="RHEA-COMP:9685"/>
        <dbReference type="Rhea" id="RHEA-COMP:9916"/>
        <dbReference type="Rhea" id="RHEA-COMP:14125"/>
        <dbReference type="ChEBI" id="CHEBI:15378"/>
        <dbReference type="ChEBI" id="CHEBI:16526"/>
        <dbReference type="ChEBI" id="CHEBI:64479"/>
        <dbReference type="ChEBI" id="CHEBI:78449"/>
        <dbReference type="ChEBI" id="CHEBI:78776"/>
        <dbReference type="ChEBI" id="CHEBI:138651"/>
    </reaction>
</comment>
<dbReference type="PROSITE" id="PS00606">
    <property type="entry name" value="KS3_1"/>
    <property type="match status" value="1"/>
</dbReference>
<feature type="active site" description="For beta-ketoacyl synthase activity" evidence="12">
    <location>
        <position position="164"/>
    </location>
</feature>
<keyword evidence="8" id="KW-0443">Lipid metabolism</keyword>
<dbReference type="AlphaFoldDB" id="A0A1F5UPR9"/>
<evidence type="ECO:0000256" key="8">
    <source>
        <dbReference type="ARBA" id="ARBA00023098"/>
    </source>
</evidence>
<dbReference type="EC" id="2.3.1.179" evidence="3 11"/>
<evidence type="ECO:0000256" key="11">
    <source>
        <dbReference type="PIRNR" id="PIRNR000447"/>
    </source>
</evidence>
<dbReference type="PIRSF" id="PIRSF000447">
    <property type="entry name" value="KAS_II"/>
    <property type="match status" value="1"/>
</dbReference>
<keyword evidence="6 11" id="KW-0808">Transferase</keyword>
<evidence type="ECO:0000256" key="2">
    <source>
        <dbReference type="ARBA" id="ARBA00008467"/>
    </source>
</evidence>
<evidence type="ECO:0000256" key="7">
    <source>
        <dbReference type="ARBA" id="ARBA00022832"/>
    </source>
</evidence>
<name>A0A1F5UPR9_FRAXR</name>
<dbReference type="PANTHER" id="PTHR11712:SF336">
    <property type="entry name" value="3-OXOACYL-[ACYL-CARRIER-PROTEIN] SYNTHASE, MITOCHONDRIAL"/>
    <property type="match status" value="1"/>
</dbReference>
<evidence type="ECO:0000256" key="6">
    <source>
        <dbReference type="ARBA" id="ARBA00022679"/>
    </source>
</evidence>
<dbReference type="GO" id="GO:0006633">
    <property type="term" value="P:fatty acid biosynthetic process"/>
    <property type="evidence" value="ECO:0007669"/>
    <property type="project" value="UniProtKB-UniRule"/>
</dbReference>
<dbReference type="SUPFAM" id="SSF53901">
    <property type="entry name" value="Thiolase-like"/>
    <property type="match status" value="2"/>
</dbReference>
<accession>A0A1F5UPR9</accession>
<evidence type="ECO:0000256" key="3">
    <source>
        <dbReference type="ARBA" id="ARBA00012356"/>
    </source>
</evidence>
<proteinExistence type="inferred from homology"/>
<keyword evidence="10 11" id="KW-0012">Acyltransferase</keyword>
<comment type="caution">
    <text evidence="15">The sequence shown here is derived from an EMBL/GenBank/DDBJ whole genome shotgun (WGS) entry which is preliminary data.</text>
</comment>
<evidence type="ECO:0000313" key="16">
    <source>
        <dbReference type="Proteomes" id="UP000179157"/>
    </source>
</evidence>
<dbReference type="InterPro" id="IPR020841">
    <property type="entry name" value="PKS_Beta-ketoAc_synthase_dom"/>
</dbReference>
<dbReference type="UniPathway" id="UPA00094"/>
<gene>
    <name evidence="15" type="ORF">A2Z21_09525</name>
</gene>
<evidence type="ECO:0000256" key="9">
    <source>
        <dbReference type="ARBA" id="ARBA00023160"/>
    </source>
</evidence>
<dbReference type="GO" id="GO:0005829">
    <property type="term" value="C:cytosol"/>
    <property type="evidence" value="ECO:0007669"/>
    <property type="project" value="TreeGrafter"/>
</dbReference>
<dbReference type="InterPro" id="IPR014031">
    <property type="entry name" value="Ketoacyl_synth_C"/>
</dbReference>
<dbReference type="NCBIfam" id="NF005589">
    <property type="entry name" value="PRK07314.1"/>
    <property type="match status" value="1"/>
</dbReference>
<dbReference type="Gene3D" id="3.40.47.10">
    <property type="match status" value="1"/>
</dbReference>
<dbReference type="GO" id="GO:0004315">
    <property type="term" value="F:3-oxoacyl-[acyl-carrier-protein] synthase activity"/>
    <property type="evidence" value="ECO:0007669"/>
    <property type="project" value="UniProtKB-UniRule"/>
</dbReference>
<comment type="catalytic activity">
    <reaction evidence="11">
        <text>(9Z)-hexadecenoyl-[ACP] + malonyl-[ACP] + H(+) = 3-oxo-(11Z)-octadecenoyl-[ACP] + holo-[ACP] + CO2</text>
        <dbReference type="Rhea" id="RHEA:55040"/>
        <dbReference type="Rhea" id="RHEA-COMP:9623"/>
        <dbReference type="Rhea" id="RHEA-COMP:9685"/>
        <dbReference type="Rhea" id="RHEA-COMP:10800"/>
        <dbReference type="Rhea" id="RHEA-COMP:14074"/>
        <dbReference type="ChEBI" id="CHEBI:15378"/>
        <dbReference type="ChEBI" id="CHEBI:16526"/>
        <dbReference type="ChEBI" id="CHEBI:64479"/>
        <dbReference type="ChEBI" id="CHEBI:78449"/>
        <dbReference type="ChEBI" id="CHEBI:83989"/>
        <dbReference type="ChEBI" id="CHEBI:138538"/>
        <dbReference type="EC" id="2.3.1.179"/>
    </reaction>
</comment>
<keyword evidence="5 11" id="KW-0444">Lipid biosynthesis</keyword>
<organism evidence="15 16">
    <name type="scientific">Fraserbacteria sp. (strain RBG_16_55_9)</name>
    <dbReference type="NCBI Taxonomy" id="1817864"/>
    <lineage>
        <taxon>Bacteria</taxon>
        <taxon>Candidatus Fraseribacteriota</taxon>
    </lineage>
</organism>
<evidence type="ECO:0000256" key="1">
    <source>
        <dbReference type="ARBA" id="ARBA00005194"/>
    </source>
</evidence>
<comment type="similarity">
    <text evidence="2 11 13">Belongs to the thiolase-like superfamily. Beta-ketoacyl-ACP synthases family.</text>
</comment>
<sequence length="412" mass="43992">MERRVVITGMGAITPIGAGKEGFWEGLKSGRSGVQRVDDLFDLTGVEAKIGAPIRNFDPLNYMDKKRARRLGRSTQFAMAAARQALEDSLLNLEREDKTRIGALIGTGIGNIEVLIENHLTLLKDGPRRVSPFFVPMFMPNAAAAEISIEWGLHGPNYGLVSACASSNHALGVAADFIRMGYADVMVAGGAESVFSLITYAGFDQARALSRRNDAPERASRPFDAERDGFVVGEGAGVVILESLEHAQARDAHIYGELAGHGMTADAHHITAPAPDGFGAKRAMEVALQRAGVSPDEVDYINAHGTSTELGDIAETQAIKMLFGEQAYKIPVSSTKSQIGHLLGGAGAVEAIATLMALEESILPPTINYEHPDPKCDLDYVPNKARPAKVGVALSNSFGFGGHNSTLLFRKI</sequence>
<dbReference type="FunFam" id="3.40.47.10:FF:000009">
    <property type="entry name" value="3-oxoacyl-[acyl-carrier-protein] synthase 2"/>
    <property type="match status" value="1"/>
</dbReference>
<dbReference type="NCBIfam" id="TIGR03150">
    <property type="entry name" value="fabF"/>
    <property type="match status" value="1"/>
</dbReference>
<keyword evidence="9 11" id="KW-0275">Fatty acid biosynthesis</keyword>
<dbReference type="EMBL" id="MFGX01000115">
    <property type="protein sequence ID" value="OGF53137.1"/>
    <property type="molecule type" value="Genomic_DNA"/>
</dbReference>
<comment type="pathway">
    <text evidence="1 11">Lipid metabolism; fatty acid biosynthesis.</text>
</comment>
<evidence type="ECO:0000313" key="15">
    <source>
        <dbReference type="EMBL" id="OGF53137.1"/>
    </source>
</evidence>
<comment type="function">
    <text evidence="11">Involved in the type II fatty acid elongation cycle. Catalyzes the elongation of a wide range of acyl-ACP by the addition of two carbons from malonyl-ACP to an acyl acceptor. Can efficiently catalyze the conversion of palmitoleoyl-ACP (cis-hexadec-9-enoyl-ACP) to cis-vaccenoyl-ACP (cis-octadec-11-enoyl-ACP), an essential step in the thermal regulation of fatty acid composition.</text>
</comment>
<evidence type="ECO:0000259" key="14">
    <source>
        <dbReference type="PROSITE" id="PS52004"/>
    </source>
</evidence>
<dbReference type="SMART" id="SM00825">
    <property type="entry name" value="PKS_KS"/>
    <property type="match status" value="1"/>
</dbReference>
<evidence type="ECO:0000256" key="5">
    <source>
        <dbReference type="ARBA" id="ARBA00022516"/>
    </source>
</evidence>
<dbReference type="PROSITE" id="PS52004">
    <property type="entry name" value="KS3_2"/>
    <property type="match status" value="1"/>
</dbReference>
<dbReference type="Proteomes" id="UP000179157">
    <property type="component" value="Unassembled WGS sequence"/>
</dbReference>
<dbReference type="InterPro" id="IPR016039">
    <property type="entry name" value="Thiolase-like"/>
</dbReference>
<dbReference type="InterPro" id="IPR017568">
    <property type="entry name" value="3-oxoacyl-ACP_synth-2"/>
</dbReference>